<proteinExistence type="predicted"/>
<dbReference type="Proteomes" id="UP000664109">
    <property type="component" value="Unassembled WGS sequence"/>
</dbReference>
<reference evidence="1 2" key="1">
    <citation type="journal article" date="2016" name="Arch. Microbiol.">
        <title>Streptomyces zhihengii sp. nov., isolated from rhizospheric soil of Psammosilene tunicoides.</title>
        <authorList>
            <person name="Huang M.J."/>
            <person name="Fei J.J."/>
            <person name="Salam N."/>
            <person name="Kim C.J."/>
            <person name="Hozzein W.N."/>
            <person name="Xiao M."/>
            <person name="Huang H.Q."/>
            <person name="Li W.J."/>
        </authorList>
    </citation>
    <scope>NUCLEOTIDE SEQUENCE [LARGE SCALE GENOMIC DNA]</scope>
    <source>
        <strain evidence="1 2">YIM T102</strain>
    </source>
</reference>
<protein>
    <submittedName>
        <fullName evidence="1">Uncharacterized protein</fullName>
    </submittedName>
</protein>
<dbReference type="RefSeq" id="WP_205378193.1">
    <property type="nucleotide sequence ID" value="NZ_JAFEJA010000002.1"/>
</dbReference>
<dbReference type="EMBL" id="JAFEJA010000002">
    <property type="protein sequence ID" value="MBM9624157.1"/>
    <property type="molecule type" value="Genomic_DNA"/>
</dbReference>
<organism evidence="1 2">
    <name type="scientific">Streptomyces zhihengii</name>
    <dbReference type="NCBI Taxonomy" id="1818004"/>
    <lineage>
        <taxon>Bacteria</taxon>
        <taxon>Bacillati</taxon>
        <taxon>Actinomycetota</taxon>
        <taxon>Actinomycetes</taxon>
        <taxon>Kitasatosporales</taxon>
        <taxon>Streptomycetaceae</taxon>
        <taxon>Streptomyces</taxon>
    </lineage>
</organism>
<keyword evidence="2" id="KW-1185">Reference proteome</keyword>
<name>A0ABS2V2T6_9ACTN</name>
<sequence>MAVAQGRGGSSRLPELLASRSRFIECGVVVTREGGHGGVSASTPNALKA</sequence>
<comment type="caution">
    <text evidence="1">The sequence shown here is derived from an EMBL/GenBank/DDBJ whole genome shotgun (WGS) entry which is preliminary data.</text>
</comment>
<gene>
    <name evidence="1" type="ORF">JE024_36925</name>
</gene>
<accession>A0ABS2V2T6</accession>
<evidence type="ECO:0000313" key="2">
    <source>
        <dbReference type="Proteomes" id="UP000664109"/>
    </source>
</evidence>
<evidence type="ECO:0000313" key="1">
    <source>
        <dbReference type="EMBL" id="MBM9624157.1"/>
    </source>
</evidence>